<keyword evidence="4" id="KW-0027">Amidation</keyword>
<organism evidence="7 8">
    <name type="scientific">Trachymyrmex septentrionalis</name>
    <dbReference type="NCBI Taxonomy" id="34720"/>
    <lineage>
        <taxon>Eukaryota</taxon>
        <taxon>Metazoa</taxon>
        <taxon>Ecdysozoa</taxon>
        <taxon>Arthropoda</taxon>
        <taxon>Hexapoda</taxon>
        <taxon>Insecta</taxon>
        <taxon>Pterygota</taxon>
        <taxon>Neoptera</taxon>
        <taxon>Endopterygota</taxon>
        <taxon>Hymenoptera</taxon>
        <taxon>Apocrita</taxon>
        <taxon>Aculeata</taxon>
        <taxon>Formicoidea</taxon>
        <taxon>Formicidae</taxon>
        <taxon>Myrmicinae</taxon>
        <taxon>Trachymyrmex</taxon>
    </lineage>
</organism>
<evidence type="ECO:0000256" key="3">
    <source>
        <dbReference type="ARBA" id="ARBA00022525"/>
    </source>
</evidence>
<dbReference type="EMBL" id="KQ981215">
    <property type="protein sequence ID" value="KYN44561.1"/>
    <property type="molecule type" value="Genomic_DNA"/>
</dbReference>
<feature type="region of interest" description="Disordered" evidence="6">
    <location>
        <begin position="144"/>
        <end position="170"/>
    </location>
</feature>
<dbReference type="Proteomes" id="UP000078541">
    <property type="component" value="Unassembled WGS sequence"/>
</dbReference>
<accession>A0A195FVV6</accession>
<dbReference type="GO" id="GO:0007218">
    <property type="term" value="P:neuropeptide signaling pathway"/>
    <property type="evidence" value="ECO:0007669"/>
    <property type="project" value="UniProtKB-KW"/>
</dbReference>
<evidence type="ECO:0000256" key="6">
    <source>
        <dbReference type="SAM" id="MobiDB-lite"/>
    </source>
</evidence>
<evidence type="ECO:0000256" key="1">
    <source>
        <dbReference type="ARBA" id="ARBA00004613"/>
    </source>
</evidence>
<keyword evidence="8" id="KW-1185">Reference proteome</keyword>
<dbReference type="InterPro" id="IPR001484">
    <property type="entry name" value="Pyrokinin_CS"/>
</dbReference>
<dbReference type="AlphaFoldDB" id="A0A195FVV6"/>
<evidence type="ECO:0008006" key="9">
    <source>
        <dbReference type="Google" id="ProtNLM"/>
    </source>
</evidence>
<evidence type="ECO:0000256" key="5">
    <source>
        <dbReference type="ARBA" id="ARBA00023320"/>
    </source>
</evidence>
<name>A0A195FVV6_9HYME</name>
<protein>
    <recommendedName>
        <fullName evidence="9">PBAN-type neuropeptides</fullName>
    </recommendedName>
</protein>
<dbReference type="KEGG" id="tsep:108752120"/>
<dbReference type="OrthoDB" id="6424205at2759"/>
<keyword evidence="5" id="KW-0527">Neuropeptide</keyword>
<reference evidence="7 8" key="1">
    <citation type="submission" date="2016-03" db="EMBL/GenBank/DDBJ databases">
        <title>Trachymyrmex septentrionalis WGS genome.</title>
        <authorList>
            <person name="Nygaard S."/>
            <person name="Hu H."/>
            <person name="Boomsma J."/>
            <person name="Zhang G."/>
        </authorList>
    </citation>
    <scope>NUCLEOTIDE SEQUENCE [LARGE SCALE GENOMIC DNA]</scope>
    <source>
        <strain evidence="7">Tsep2-gDNA-1</strain>
        <tissue evidence="7">Whole body</tissue>
    </source>
</reference>
<comment type="similarity">
    <text evidence="2">Belongs to the pyrokinin family.</text>
</comment>
<evidence type="ECO:0000256" key="2">
    <source>
        <dbReference type="ARBA" id="ARBA00007714"/>
    </source>
</evidence>
<evidence type="ECO:0000313" key="8">
    <source>
        <dbReference type="Proteomes" id="UP000078541"/>
    </source>
</evidence>
<comment type="subcellular location">
    <subcellularLocation>
        <location evidence="1">Secreted</location>
    </subcellularLocation>
</comment>
<keyword evidence="3" id="KW-0964">Secreted</keyword>
<evidence type="ECO:0000313" key="7">
    <source>
        <dbReference type="EMBL" id="KYN44561.1"/>
    </source>
</evidence>
<sequence length="210" mass="23585">MSLQRRCTIICIKPRGSPSCLTLFRYRVSRKDVSEMIVTGNLVSRATTICILVMLLCLGSRASGEYEGREMGLNGGSNDGSCTEGKCMKRTPQDIASGMWFGPRLGKRRRSDEKQEVSPEIEVLANALEGVRWAIITIPANDKRQPSQFTPRLGRGSSEDLPSYGDSYEVDEDDHLLSPIFTSRLGRRFPWIPSPRLGRQLRTHNVLRKL</sequence>
<gene>
    <name evidence="7" type="ORF">ALC56_01004</name>
</gene>
<dbReference type="PROSITE" id="PS00539">
    <property type="entry name" value="PYROKININ"/>
    <property type="match status" value="1"/>
</dbReference>
<evidence type="ECO:0000256" key="4">
    <source>
        <dbReference type="ARBA" id="ARBA00022815"/>
    </source>
</evidence>
<proteinExistence type="inferred from homology"/>
<dbReference type="GO" id="GO:0005184">
    <property type="term" value="F:neuropeptide hormone activity"/>
    <property type="evidence" value="ECO:0007669"/>
    <property type="project" value="InterPro"/>
</dbReference>
<dbReference type="GO" id="GO:0005576">
    <property type="term" value="C:extracellular region"/>
    <property type="evidence" value="ECO:0007669"/>
    <property type="project" value="UniProtKB-SubCell"/>
</dbReference>